<name>D6TRI6_KTERA</name>
<feature type="domain" description="FAD/NAD(P)-binding" evidence="6">
    <location>
        <begin position="7"/>
        <end position="293"/>
    </location>
</feature>
<dbReference type="eggNOG" id="COG1252">
    <property type="taxonomic scope" value="Bacteria"/>
</dbReference>
<organism evidence="7 8">
    <name type="scientific">Ktedonobacter racemifer DSM 44963</name>
    <dbReference type="NCBI Taxonomy" id="485913"/>
    <lineage>
        <taxon>Bacteria</taxon>
        <taxon>Bacillati</taxon>
        <taxon>Chloroflexota</taxon>
        <taxon>Ktedonobacteria</taxon>
        <taxon>Ktedonobacterales</taxon>
        <taxon>Ktedonobacteraceae</taxon>
        <taxon>Ktedonobacter</taxon>
    </lineage>
</organism>
<dbReference type="InterPro" id="IPR023753">
    <property type="entry name" value="FAD/NAD-binding_dom"/>
</dbReference>
<keyword evidence="4" id="KW-0274">FAD</keyword>
<keyword evidence="3" id="KW-0285">Flavoprotein</keyword>
<sequence length="413" mass="45225">MTQPSTRILVLGAGIAGLVFTLRLSGKVAHESVQVTLVDEADTFTIRPRLHEFATNQRIFSRPFSQILRKTHIQFFQGRVTSLDPDHRRVAVLDQQQQEHELEYDYLIYALGSMTDRHNVPGVEQYAYSLSARGLFSASALRERLPEIGARGGRVVVCGGGATGIETATQVASIYPQIKVSLVTRGELARSWDKSVADIFRRRLLSLGVEIVDQSTVSAVRAQSVAMEGGRELPCDLCIWTTGFVVQPLAREAGLAVNERDQVLVNPFLHSISHPQILAIGDAALPVENPGVSHVRMSAFTASIMGAHAADCLSTELAGKLPKPLSFAYVAQAVALGRNHALFLPLTPDDRPRPPYITGRFGALTREAFVGFVVTATLAQQRFPGLLSWVGKGRYEQQRQKLTLEEHPSSALK</sequence>
<dbReference type="PANTHER" id="PTHR42913">
    <property type="entry name" value="APOPTOSIS-INDUCING FACTOR 1"/>
    <property type="match status" value="1"/>
</dbReference>
<dbReference type="STRING" id="485913.Krac_7197"/>
<evidence type="ECO:0000259" key="6">
    <source>
        <dbReference type="Pfam" id="PF07992"/>
    </source>
</evidence>
<dbReference type="SUPFAM" id="SSF51905">
    <property type="entry name" value="FAD/NAD(P)-binding domain"/>
    <property type="match status" value="1"/>
</dbReference>
<evidence type="ECO:0000313" key="8">
    <source>
        <dbReference type="Proteomes" id="UP000004508"/>
    </source>
</evidence>
<dbReference type="InterPro" id="IPR036188">
    <property type="entry name" value="FAD/NAD-bd_sf"/>
</dbReference>
<evidence type="ECO:0000256" key="5">
    <source>
        <dbReference type="ARBA" id="ARBA00023002"/>
    </source>
</evidence>
<keyword evidence="8" id="KW-1185">Reference proteome</keyword>
<comment type="similarity">
    <text evidence="2">Belongs to the NADH dehydrogenase family.</text>
</comment>
<dbReference type="GO" id="GO:0003955">
    <property type="term" value="F:NAD(P)H dehydrogenase (quinone) activity"/>
    <property type="evidence" value="ECO:0007669"/>
    <property type="project" value="TreeGrafter"/>
</dbReference>
<dbReference type="PRINTS" id="PR00368">
    <property type="entry name" value="FADPNR"/>
</dbReference>
<comment type="caution">
    <text evidence="7">The sequence shown here is derived from an EMBL/GenBank/DDBJ whole genome shotgun (WGS) entry which is preliminary data.</text>
</comment>
<dbReference type="AlphaFoldDB" id="D6TRI6"/>
<dbReference type="Proteomes" id="UP000004508">
    <property type="component" value="Unassembled WGS sequence"/>
</dbReference>
<dbReference type="Gene3D" id="3.50.50.100">
    <property type="match status" value="1"/>
</dbReference>
<comment type="cofactor">
    <cofactor evidence="1">
        <name>FAD</name>
        <dbReference type="ChEBI" id="CHEBI:57692"/>
    </cofactor>
</comment>
<proteinExistence type="inferred from homology"/>
<dbReference type="EMBL" id="ADVG01000002">
    <property type="protein sequence ID" value="EFH85938.1"/>
    <property type="molecule type" value="Genomic_DNA"/>
</dbReference>
<dbReference type="GO" id="GO:0019646">
    <property type="term" value="P:aerobic electron transport chain"/>
    <property type="evidence" value="ECO:0007669"/>
    <property type="project" value="TreeGrafter"/>
</dbReference>
<evidence type="ECO:0000256" key="1">
    <source>
        <dbReference type="ARBA" id="ARBA00001974"/>
    </source>
</evidence>
<keyword evidence="5" id="KW-0560">Oxidoreductase</keyword>
<gene>
    <name evidence="7" type="ORF">Krac_7197</name>
</gene>
<accession>D6TRI6</accession>
<evidence type="ECO:0000256" key="2">
    <source>
        <dbReference type="ARBA" id="ARBA00005272"/>
    </source>
</evidence>
<dbReference type="PRINTS" id="PR00411">
    <property type="entry name" value="PNDRDTASEI"/>
</dbReference>
<dbReference type="RefSeq" id="WP_007909811.1">
    <property type="nucleotide sequence ID" value="NZ_ADVG01000002.1"/>
</dbReference>
<evidence type="ECO:0000256" key="3">
    <source>
        <dbReference type="ARBA" id="ARBA00022630"/>
    </source>
</evidence>
<dbReference type="InParanoid" id="D6TRI6"/>
<dbReference type="PANTHER" id="PTHR42913:SF3">
    <property type="entry name" value="64 KDA MITOCHONDRIAL NADH DEHYDROGENASE (EUROFUNG)"/>
    <property type="match status" value="1"/>
</dbReference>
<dbReference type="OrthoDB" id="9792592at2"/>
<evidence type="ECO:0000256" key="4">
    <source>
        <dbReference type="ARBA" id="ARBA00022827"/>
    </source>
</evidence>
<reference evidence="7 8" key="1">
    <citation type="journal article" date="2011" name="Stand. Genomic Sci.">
        <title>Non-contiguous finished genome sequence and contextual data of the filamentous soil bacterium Ktedonobacter racemifer type strain (SOSP1-21).</title>
        <authorList>
            <person name="Chang Y.J."/>
            <person name="Land M."/>
            <person name="Hauser L."/>
            <person name="Chertkov O."/>
            <person name="Del Rio T.G."/>
            <person name="Nolan M."/>
            <person name="Copeland A."/>
            <person name="Tice H."/>
            <person name="Cheng J.F."/>
            <person name="Lucas S."/>
            <person name="Han C."/>
            <person name="Goodwin L."/>
            <person name="Pitluck S."/>
            <person name="Ivanova N."/>
            <person name="Ovchinikova G."/>
            <person name="Pati A."/>
            <person name="Chen A."/>
            <person name="Palaniappan K."/>
            <person name="Mavromatis K."/>
            <person name="Liolios K."/>
            <person name="Brettin T."/>
            <person name="Fiebig A."/>
            <person name="Rohde M."/>
            <person name="Abt B."/>
            <person name="Goker M."/>
            <person name="Detter J.C."/>
            <person name="Woyke T."/>
            <person name="Bristow J."/>
            <person name="Eisen J.A."/>
            <person name="Markowitz V."/>
            <person name="Hugenholtz P."/>
            <person name="Kyrpides N.C."/>
            <person name="Klenk H.P."/>
            <person name="Lapidus A."/>
        </authorList>
    </citation>
    <scope>NUCLEOTIDE SEQUENCE [LARGE SCALE GENOMIC DNA]</scope>
    <source>
        <strain evidence="8">DSM 44963</strain>
    </source>
</reference>
<evidence type="ECO:0000313" key="7">
    <source>
        <dbReference type="EMBL" id="EFH85938.1"/>
    </source>
</evidence>
<protein>
    <submittedName>
        <fullName evidence="7">FAD-dependent pyridine nucleotide-disulfide oxidoreductase</fullName>
    </submittedName>
</protein>
<dbReference type="InterPro" id="IPR051169">
    <property type="entry name" value="NADH-Q_oxidoreductase"/>
</dbReference>
<dbReference type="Pfam" id="PF07992">
    <property type="entry name" value="Pyr_redox_2"/>
    <property type="match status" value="1"/>
</dbReference>